<reference evidence="2" key="2">
    <citation type="submission" date="2015-01" db="EMBL/GenBank/DDBJ databases">
        <title>Evolutionary Origins and Diversification of the Mycorrhizal Mutualists.</title>
        <authorList>
            <consortium name="DOE Joint Genome Institute"/>
            <consortium name="Mycorrhizal Genomics Consortium"/>
            <person name="Kohler A."/>
            <person name="Kuo A."/>
            <person name="Nagy L.G."/>
            <person name="Floudas D."/>
            <person name="Copeland A."/>
            <person name="Barry K.W."/>
            <person name="Cichocki N."/>
            <person name="Veneault-Fourrey C."/>
            <person name="LaButti K."/>
            <person name="Lindquist E.A."/>
            <person name="Lipzen A."/>
            <person name="Lundell T."/>
            <person name="Morin E."/>
            <person name="Murat C."/>
            <person name="Riley R."/>
            <person name="Ohm R."/>
            <person name="Sun H."/>
            <person name="Tunlid A."/>
            <person name="Henrissat B."/>
            <person name="Grigoriev I.V."/>
            <person name="Hibbett D.S."/>
            <person name="Martin F."/>
        </authorList>
    </citation>
    <scope>NUCLEOTIDE SEQUENCE [LARGE SCALE GENOMIC DNA]</scope>
    <source>
        <strain evidence="2">Ve08.2h10</strain>
    </source>
</reference>
<keyword evidence="2" id="KW-1185">Reference proteome</keyword>
<organism evidence="1 2">
    <name type="scientific">Paxillus rubicundulus Ve08.2h10</name>
    <dbReference type="NCBI Taxonomy" id="930991"/>
    <lineage>
        <taxon>Eukaryota</taxon>
        <taxon>Fungi</taxon>
        <taxon>Dikarya</taxon>
        <taxon>Basidiomycota</taxon>
        <taxon>Agaricomycotina</taxon>
        <taxon>Agaricomycetes</taxon>
        <taxon>Agaricomycetidae</taxon>
        <taxon>Boletales</taxon>
        <taxon>Paxilineae</taxon>
        <taxon>Paxillaceae</taxon>
        <taxon>Paxillus</taxon>
    </lineage>
</organism>
<evidence type="ECO:0000313" key="2">
    <source>
        <dbReference type="Proteomes" id="UP000054538"/>
    </source>
</evidence>
<protein>
    <submittedName>
        <fullName evidence="1">Uncharacterized protein</fullName>
    </submittedName>
</protein>
<gene>
    <name evidence="1" type="ORF">PAXRUDRAFT_125525</name>
</gene>
<dbReference type="HOGENOM" id="CLU_185475_0_0_1"/>
<proteinExistence type="predicted"/>
<accession>A0A0D0D438</accession>
<evidence type="ECO:0000313" key="1">
    <source>
        <dbReference type="EMBL" id="KIK91272.1"/>
    </source>
</evidence>
<feature type="non-terminal residue" evidence="1">
    <location>
        <position position="72"/>
    </location>
</feature>
<dbReference type="EMBL" id="KN825406">
    <property type="protein sequence ID" value="KIK91272.1"/>
    <property type="molecule type" value="Genomic_DNA"/>
</dbReference>
<feature type="non-terminal residue" evidence="1">
    <location>
        <position position="1"/>
    </location>
</feature>
<dbReference type="AlphaFoldDB" id="A0A0D0D438"/>
<sequence length="72" mass="8265">KPALYSETFYDRKSRYSLNCQVSCKPHVMHSVLPCYPGGHYATQSPDCQLQPSNPAAFILCDYWMWANSTYP</sequence>
<reference evidence="1 2" key="1">
    <citation type="submission" date="2014-04" db="EMBL/GenBank/DDBJ databases">
        <authorList>
            <consortium name="DOE Joint Genome Institute"/>
            <person name="Kuo A."/>
            <person name="Kohler A."/>
            <person name="Jargeat P."/>
            <person name="Nagy L.G."/>
            <person name="Floudas D."/>
            <person name="Copeland A."/>
            <person name="Barry K.W."/>
            <person name="Cichocki N."/>
            <person name="Veneault-Fourrey C."/>
            <person name="LaButti K."/>
            <person name="Lindquist E.A."/>
            <person name="Lipzen A."/>
            <person name="Lundell T."/>
            <person name="Morin E."/>
            <person name="Murat C."/>
            <person name="Sun H."/>
            <person name="Tunlid A."/>
            <person name="Henrissat B."/>
            <person name="Grigoriev I.V."/>
            <person name="Hibbett D.S."/>
            <person name="Martin F."/>
            <person name="Nordberg H.P."/>
            <person name="Cantor M.N."/>
            <person name="Hua S.X."/>
        </authorList>
    </citation>
    <scope>NUCLEOTIDE SEQUENCE [LARGE SCALE GENOMIC DNA]</scope>
    <source>
        <strain evidence="1 2">Ve08.2h10</strain>
    </source>
</reference>
<dbReference type="InParanoid" id="A0A0D0D438"/>
<name>A0A0D0D438_9AGAM</name>
<dbReference type="Proteomes" id="UP000054538">
    <property type="component" value="Unassembled WGS sequence"/>
</dbReference>